<sequence length="55" mass="6270">MVVYDITKHHIRPLHDGYGNGTPQRLNLVYCKHSSGLLKDGLEHTIVPNFELVDQ</sequence>
<dbReference type="EMBL" id="KN838699">
    <property type="protein sequence ID" value="KIJ97229.1"/>
    <property type="molecule type" value="Genomic_DNA"/>
</dbReference>
<reference evidence="2" key="2">
    <citation type="submission" date="2015-01" db="EMBL/GenBank/DDBJ databases">
        <title>Evolutionary Origins and Diversification of the Mycorrhizal Mutualists.</title>
        <authorList>
            <consortium name="DOE Joint Genome Institute"/>
            <consortium name="Mycorrhizal Genomics Consortium"/>
            <person name="Kohler A."/>
            <person name="Kuo A."/>
            <person name="Nagy L.G."/>
            <person name="Floudas D."/>
            <person name="Copeland A."/>
            <person name="Barry K.W."/>
            <person name="Cichocki N."/>
            <person name="Veneault-Fourrey C."/>
            <person name="LaButti K."/>
            <person name="Lindquist E.A."/>
            <person name="Lipzen A."/>
            <person name="Lundell T."/>
            <person name="Morin E."/>
            <person name="Murat C."/>
            <person name="Riley R."/>
            <person name="Ohm R."/>
            <person name="Sun H."/>
            <person name="Tunlid A."/>
            <person name="Henrissat B."/>
            <person name="Grigoriev I.V."/>
            <person name="Hibbett D.S."/>
            <person name="Martin F."/>
        </authorList>
    </citation>
    <scope>NUCLEOTIDE SEQUENCE [LARGE SCALE GENOMIC DNA]</scope>
    <source>
        <strain evidence="2">LaAM-08-1</strain>
    </source>
</reference>
<dbReference type="Proteomes" id="UP000054477">
    <property type="component" value="Unassembled WGS sequence"/>
</dbReference>
<accession>A0A0C9WLG3</accession>
<gene>
    <name evidence="1" type="ORF">K443DRAFT_681705</name>
</gene>
<evidence type="ECO:0000313" key="2">
    <source>
        <dbReference type="Proteomes" id="UP000054477"/>
    </source>
</evidence>
<organism evidence="1 2">
    <name type="scientific">Laccaria amethystina LaAM-08-1</name>
    <dbReference type="NCBI Taxonomy" id="1095629"/>
    <lineage>
        <taxon>Eukaryota</taxon>
        <taxon>Fungi</taxon>
        <taxon>Dikarya</taxon>
        <taxon>Basidiomycota</taxon>
        <taxon>Agaricomycotina</taxon>
        <taxon>Agaricomycetes</taxon>
        <taxon>Agaricomycetidae</taxon>
        <taxon>Agaricales</taxon>
        <taxon>Agaricineae</taxon>
        <taxon>Hydnangiaceae</taxon>
        <taxon>Laccaria</taxon>
    </lineage>
</organism>
<name>A0A0C9WLG3_9AGAR</name>
<dbReference type="HOGENOM" id="CLU_3032688_0_0_1"/>
<reference evidence="1 2" key="1">
    <citation type="submission" date="2014-04" db="EMBL/GenBank/DDBJ databases">
        <authorList>
            <consortium name="DOE Joint Genome Institute"/>
            <person name="Kuo A."/>
            <person name="Kohler A."/>
            <person name="Nagy L.G."/>
            <person name="Floudas D."/>
            <person name="Copeland A."/>
            <person name="Barry K.W."/>
            <person name="Cichocki N."/>
            <person name="Veneault-Fourrey C."/>
            <person name="LaButti K."/>
            <person name="Lindquist E.A."/>
            <person name="Lipzen A."/>
            <person name="Lundell T."/>
            <person name="Morin E."/>
            <person name="Murat C."/>
            <person name="Sun H."/>
            <person name="Tunlid A."/>
            <person name="Henrissat B."/>
            <person name="Grigoriev I.V."/>
            <person name="Hibbett D.S."/>
            <person name="Martin F."/>
            <person name="Nordberg H.P."/>
            <person name="Cantor M.N."/>
            <person name="Hua S.X."/>
        </authorList>
    </citation>
    <scope>NUCLEOTIDE SEQUENCE [LARGE SCALE GENOMIC DNA]</scope>
    <source>
        <strain evidence="1 2">LaAM-08-1</strain>
    </source>
</reference>
<keyword evidence="2" id="KW-1185">Reference proteome</keyword>
<dbReference type="AlphaFoldDB" id="A0A0C9WLG3"/>
<proteinExistence type="predicted"/>
<evidence type="ECO:0000313" key="1">
    <source>
        <dbReference type="EMBL" id="KIJ97229.1"/>
    </source>
</evidence>
<protein>
    <submittedName>
        <fullName evidence="1">Uncharacterized protein</fullName>
    </submittedName>
</protein>